<accession>A0A7W8AFI6</accession>
<gene>
    <name evidence="6" type="ORF">HNR40_009619</name>
</gene>
<dbReference type="RefSeq" id="WP_184973780.1">
    <property type="nucleotide sequence ID" value="NZ_JACHIN010000021.1"/>
</dbReference>
<feature type="chain" id="PRO_5038853518" evidence="4">
    <location>
        <begin position="27"/>
        <end position="527"/>
    </location>
</feature>
<evidence type="ECO:0000259" key="5">
    <source>
        <dbReference type="Pfam" id="PF00496"/>
    </source>
</evidence>
<dbReference type="AlphaFoldDB" id="A0A7W8AFI6"/>
<dbReference type="Proteomes" id="UP000568380">
    <property type="component" value="Unassembled WGS sequence"/>
</dbReference>
<dbReference type="EMBL" id="JACHIN010000021">
    <property type="protein sequence ID" value="MBB5084111.1"/>
    <property type="molecule type" value="Genomic_DNA"/>
</dbReference>
<dbReference type="Gene3D" id="3.10.105.10">
    <property type="entry name" value="Dipeptide-binding Protein, Domain 3"/>
    <property type="match status" value="1"/>
</dbReference>
<dbReference type="PANTHER" id="PTHR30290">
    <property type="entry name" value="PERIPLASMIC BINDING COMPONENT OF ABC TRANSPORTER"/>
    <property type="match status" value="1"/>
</dbReference>
<dbReference type="GO" id="GO:0015833">
    <property type="term" value="P:peptide transport"/>
    <property type="evidence" value="ECO:0007669"/>
    <property type="project" value="TreeGrafter"/>
</dbReference>
<reference evidence="6 7" key="1">
    <citation type="submission" date="2020-08" db="EMBL/GenBank/DDBJ databases">
        <title>Genomic Encyclopedia of Type Strains, Phase IV (KMG-IV): sequencing the most valuable type-strain genomes for metagenomic binning, comparative biology and taxonomic classification.</title>
        <authorList>
            <person name="Goeker M."/>
        </authorList>
    </citation>
    <scope>NUCLEOTIDE SEQUENCE [LARGE SCALE GENOMIC DNA]</scope>
    <source>
        <strain evidence="6 7">DSM 45385</strain>
    </source>
</reference>
<dbReference type="GO" id="GO:0043190">
    <property type="term" value="C:ATP-binding cassette (ABC) transporter complex"/>
    <property type="evidence" value="ECO:0007669"/>
    <property type="project" value="InterPro"/>
</dbReference>
<dbReference type="InterPro" id="IPR039424">
    <property type="entry name" value="SBP_5"/>
</dbReference>
<name>A0A7W8AFI6_9ACTN</name>
<feature type="domain" description="Solute-binding protein family 5" evidence="5">
    <location>
        <begin position="87"/>
        <end position="443"/>
    </location>
</feature>
<dbReference type="PANTHER" id="PTHR30290:SF9">
    <property type="entry name" value="OLIGOPEPTIDE-BINDING PROTEIN APPA"/>
    <property type="match status" value="1"/>
</dbReference>
<keyword evidence="7" id="KW-1185">Reference proteome</keyword>
<keyword evidence="2" id="KW-0813">Transport</keyword>
<dbReference type="SUPFAM" id="SSF53850">
    <property type="entry name" value="Periplasmic binding protein-like II"/>
    <property type="match status" value="1"/>
</dbReference>
<dbReference type="InterPro" id="IPR030678">
    <property type="entry name" value="Peptide/Ni-bd"/>
</dbReference>
<comment type="similarity">
    <text evidence="1">Belongs to the bacterial solute-binding protein 5 family.</text>
</comment>
<comment type="caution">
    <text evidence="6">The sequence shown here is derived from an EMBL/GenBank/DDBJ whole genome shotgun (WGS) entry which is preliminary data.</text>
</comment>
<dbReference type="InterPro" id="IPR000914">
    <property type="entry name" value="SBP_5_dom"/>
</dbReference>
<dbReference type="GO" id="GO:0042597">
    <property type="term" value="C:periplasmic space"/>
    <property type="evidence" value="ECO:0007669"/>
    <property type="project" value="UniProtKB-ARBA"/>
</dbReference>
<dbReference type="Pfam" id="PF00496">
    <property type="entry name" value="SBP_bac_5"/>
    <property type="match status" value="1"/>
</dbReference>
<evidence type="ECO:0000313" key="6">
    <source>
        <dbReference type="EMBL" id="MBB5084111.1"/>
    </source>
</evidence>
<dbReference type="Gene3D" id="3.40.190.10">
    <property type="entry name" value="Periplasmic binding protein-like II"/>
    <property type="match status" value="1"/>
</dbReference>
<evidence type="ECO:0000256" key="4">
    <source>
        <dbReference type="SAM" id="SignalP"/>
    </source>
</evidence>
<evidence type="ECO:0000256" key="3">
    <source>
        <dbReference type="ARBA" id="ARBA00022729"/>
    </source>
</evidence>
<dbReference type="CDD" id="cd00995">
    <property type="entry name" value="PBP2_NikA_DppA_OppA_like"/>
    <property type="match status" value="1"/>
</dbReference>
<dbReference type="PIRSF" id="PIRSF002741">
    <property type="entry name" value="MppA"/>
    <property type="match status" value="1"/>
</dbReference>
<organism evidence="6 7">
    <name type="scientific">Nonomuraea endophytica</name>
    <dbReference type="NCBI Taxonomy" id="714136"/>
    <lineage>
        <taxon>Bacteria</taxon>
        <taxon>Bacillati</taxon>
        <taxon>Actinomycetota</taxon>
        <taxon>Actinomycetes</taxon>
        <taxon>Streptosporangiales</taxon>
        <taxon>Streptosporangiaceae</taxon>
        <taxon>Nonomuraea</taxon>
    </lineage>
</organism>
<feature type="signal peptide" evidence="4">
    <location>
        <begin position="1"/>
        <end position="26"/>
    </location>
</feature>
<protein>
    <submittedName>
        <fullName evidence="6">Peptide/nickel transport system substrate-binding protein</fullName>
    </submittedName>
</protein>
<evidence type="ECO:0000256" key="1">
    <source>
        <dbReference type="ARBA" id="ARBA00005695"/>
    </source>
</evidence>
<dbReference type="Gene3D" id="3.90.76.10">
    <property type="entry name" value="Dipeptide-binding Protein, Domain 1"/>
    <property type="match status" value="1"/>
</dbReference>
<dbReference type="PROSITE" id="PS51257">
    <property type="entry name" value="PROKAR_LIPOPROTEIN"/>
    <property type="match status" value="1"/>
</dbReference>
<sequence>MRIAALTAVAFLAVACGGAATPHSTAGPSFTLSPTTPPAKGEIDGFTWSIYAEPPTLDYIYAFDYPQNMILSNVCESLMRWTPQLGLEPGLAEEVKQLDAKTFVYRIRPGVKYHGGGEVTADDVVFSLRRHLDAALGSYWAKSFDRVASIGKSGPMEVTVRLKRPDSQFNQWMATSAGTVVNPRAVQAKGRDYGNPDGGVDCTGPFRLGPWRKGESIALDRFPGYWGKKPKAGQVTFRFITDPAARTNAMLTGEVDGGYLIAPDSYAGLRAGGKGTLYFGKSLTTVNLAFTNLKGTLSDVRVRRALSLALDRDGFVKTGLQGVGSIAAAPAPRDAWPKQTEAPPGAKRDVAAARELVRQAGATGKKITVATSPIGTDVSLLATAVQAAGTEIGLDVELKTIAPDAYTALFSDPKARAAVDLFPCTYYLSITDPLASYSIFRSDGFENYMGYADPAYDALVDRAVAEYDPVKRAALTDGLRRKEAEQVLWIPVAEWPTSLYLSRRITGAPTSIAYMYYPWAADVGAAG</sequence>
<evidence type="ECO:0000313" key="7">
    <source>
        <dbReference type="Proteomes" id="UP000568380"/>
    </source>
</evidence>
<proteinExistence type="inferred from homology"/>
<keyword evidence="3 4" id="KW-0732">Signal</keyword>
<dbReference type="GO" id="GO:1904680">
    <property type="term" value="F:peptide transmembrane transporter activity"/>
    <property type="evidence" value="ECO:0007669"/>
    <property type="project" value="TreeGrafter"/>
</dbReference>
<evidence type="ECO:0000256" key="2">
    <source>
        <dbReference type="ARBA" id="ARBA00022448"/>
    </source>
</evidence>